<dbReference type="InterPro" id="IPR029787">
    <property type="entry name" value="Nucleotide_cyclase"/>
</dbReference>
<dbReference type="CDD" id="cd01948">
    <property type="entry name" value="EAL"/>
    <property type="match status" value="1"/>
</dbReference>
<organism evidence="4 5">
    <name type="scientific">Nitrogeniibacter mangrovi</name>
    <dbReference type="NCBI Taxonomy" id="2016596"/>
    <lineage>
        <taxon>Bacteria</taxon>
        <taxon>Pseudomonadati</taxon>
        <taxon>Pseudomonadota</taxon>
        <taxon>Betaproteobacteria</taxon>
        <taxon>Rhodocyclales</taxon>
        <taxon>Zoogloeaceae</taxon>
        <taxon>Nitrogeniibacter</taxon>
    </lineage>
</organism>
<dbReference type="SMART" id="SM00052">
    <property type="entry name" value="EAL"/>
    <property type="match status" value="1"/>
</dbReference>
<keyword evidence="1" id="KW-0812">Transmembrane</keyword>
<dbReference type="InterPro" id="IPR035965">
    <property type="entry name" value="PAS-like_dom_sf"/>
</dbReference>
<gene>
    <name evidence="4" type="ORF">G3580_03245</name>
</gene>
<dbReference type="PROSITE" id="PS50887">
    <property type="entry name" value="GGDEF"/>
    <property type="match status" value="1"/>
</dbReference>
<evidence type="ECO:0000259" key="2">
    <source>
        <dbReference type="PROSITE" id="PS50883"/>
    </source>
</evidence>
<accession>A0A6C1B028</accession>
<dbReference type="GO" id="GO:0003824">
    <property type="term" value="F:catalytic activity"/>
    <property type="evidence" value="ECO:0007669"/>
    <property type="project" value="UniProtKB-ARBA"/>
</dbReference>
<evidence type="ECO:0000259" key="3">
    <source>
        <dbReference type="PROSITE" id="PS50887"/>
    </source>
</evidence>
<dbReference type="NCBIfam" id="TIGR00254">
    <property type="entry name" value="GGDEF"/>
    <property type="match status" value="1"/>
</dbReference>
<evidence type="ECO:0000313" key="4">
    <source>
        <dbReference type="EMBL" id="QID16733.1"/>
    </source>
</evidence>
<dbReference type="CDD" id="cd01949">
    <property type="entry name" value="GGDEF"/>
    <property type="match status" value="1"/>
</dbReference>
<feature type="transmembrane region" description="Helical" evidence="1">
    <location>
        <begin position="12"/>
        <end position="36"/>
    </location>
</feature>
<feature type="domain" description="EAL" evidence="2">
    <location>
        <begin position="370"/>
        <end position="621"/>
    </location>
</feature>
<dbReference type="InterPro" id="IPR000014">
    <property type="entry name" value="PAS"/>
</dbReference>
<dbReference type="Gene3D" id="3.30.450.20">
    <property type="entry name" value="PAS domain"/>
    <property type="match status" value="1"/>
</dbReference>
<sequence length="635" mass="67546">MNARVPGFVWRIVAGYALVAVLWILVSDEIVAWVAADLAEATWISGVKGVGFVLVTAGLLYGVLRRFWRKVMLHGTRGREATARYRALFEHGNDAMLVIAEGDERILEANRAAGLLYGPGKQALVGRRFSDFQVAAPPEGGDEAVPAGTIWHRKAGGLRFPVEVATTALTWDGEPVRLVIVRDVSGALAQKVTLDRLAHRDALTGLPNRQVLADHQRLAMAHAQRTGSLLGVCFLDLDGFKAVNDSFGHEAGDELLRQIARRIKAQLRAGDTVVRLGGDEFVLLLVDLDALAECEGILMRVLTAIAQPVALDGHQARVTASIGVAVYPNDGLGADRLLRDADEAMYRAKAAGKNRIAFFNAILERRAKVREELLDRVTRAMNEAQLTLHYQPIVSMGSGRVLAVEALLRWAHPVLGVLPASEFLPFVNDGRVALDVDLFVLACARADMAQWRTGGCEPALHVNLFAHASHLPRLVDAIAALAGDLPAQALTVEVDSANLMHGAEVSGTLLSACHALGVRVALDGVVAGSDSIHAMVTGTFDEIKIAPGLMGLGPGASGLPPLVRAHLDLAAVAGRHLVAKELGFPEHLPLLAAAGCPAVQGFAVSKPVAAAEVPALLTRQFAWTGIGSGDSNGWI</sequence>
<keyword evidence="5" id="KW-1185">Reference proteome</keyword>
<dbReference type="SUPFAM" id="SSF55785">
    <property type="entry name" value="PYP-like sensor domain (PAS domain)"/>
    <property type="match status" value="1"/>
</dbReference>
<dbReference type="Proteomes" id="UP000501991">
    <property type="component" value="Chromosome"/>
</dbReference>
<dbReference type="Gene3D" id="3.30.70.270">
    <property type="match status" value="1"/>
</dbReference>
<dbReference type="InterPro" id="IPR052155">
    <property type="entry name" value="Biofilm_reg_signaling"/>
</dbReference>
<dbReference type="InterPro" id="IPR035919">
    <property type="entry name" value="EAL_sf"/>
</dbReference>
<dbReference type="AlphaFoldDB" id="A0A6C1B028"/>
<evidence type="ECO:0000256" key="1">
    <source>
        <dbReference type="SAM" id="Phobius"/>
    </source>
</evidence>
<dbReference type="SUPFAM" id="SSF141868">
    <property type="entry name" value="EAL domain-like"/>
    <property type="match status" value="1"/>
</dbReference>
<proteinExistence type="predicted"/>
<protein>
    <submittedName>
        <fullName evidence="4">Diguanylate cyclase</fullName>
    </submittedName>
</protein>
<dbReference type="EMBL" id="CP048836">
    <property type="protein sequence ID" value="QID16733.1"/>
    <property type="molecule type" value="Genomic_DNA"/>
</dbReference>
<dbReference type="SUPFAM" id="SSF55073">
    <property type="entry name" value="Nucleotide cyclase"/>
    <property type="match status" value="1"/>
</dbReference>
<dbReference type="RefSeq" id="WP_173763901.1">
    <property type="nucleotide sequence ID" value="NZ_CP048836.1"/>
</dbReference>
<keyword evidence="1" id="KW-1133">Transmembrane helix</keyword>
<dbReference type="Pfam" id="PF13426">
    <property type="entry name" value="PAS_9"/>
    <property type="match status" value="1"/>
</dbReference>
<dbReference type="Gene3D" id="3.20.20.450">
    <property type="entry name" value="EAL domain"/>
    <property type="match status" value="1"/>
</dbReference>
<name>A0A6C1B028_9RHOO</name>
<dbReference type="PROSITE" id="PS50883">
    <property type="entry name" value="EAL"/>
    <property type="match status" value="1"/>
</dbReference>
<dbReference type="InterPro" id="IPR000160">
    <property type="entry name" value="GGDEF_dom"/>
</dbReference>
<dbReference type="PANTHER" id="PTHR44757">
    <property type="entry name" value="DIGUANYLATE CYCLASE DGCP"/>
    <property type="match status" value="1"/>
</dbReference>
<dbReference type="Pfam" id="PF00563">
    <property type="entry name" value="EAL"/>
    <property type="match status" value="1"/>
</dbReference>
<dbReference type="InterPro" id="IPR043128">
    <property type="entry name" value="Rev_trsase/Diguanyl_cyclase"/>
</dbReference>
<dbReference type="NCBIfam" id="TIGR00229">
    <property type="entry name" value="sensory_box"/>
    <property type="match status" value="1"/>
</dbReference>
<dbReference type="KEGG" id="azq:G3580_03245"/>
<dbReference type="InterPro" id="IPR001633">
    <property type="entry name" value="EAL_dom"/>
</dbReference>
<evidence type="ECO:0000313" key="5">
    <source>
        <dbReference type="Proteomes" id="UP000501991"/>
    </source>
</evidence>
<reference evidence="4 5" key="1">
    <citation type="submission" date="2020-02" db="EMBL/GenBank/DDBJ databases">
        <title>Nitrogenibacter mangrovi gen. nov., sp. nov. isolated from mangrove sediment, a denitrifying betaproteobacterium.</title>
        <authorList>
            <person name="Liao H."/>
            <person name="Tian Y."/>
        </authorList>
    </citation>
    <scope>NUCLEOTIDE SEQUENCE [LARGE SCALE GENOMIC DNA]</scope>
    <source>
        <strain evidence="4 5">M9-3-2</strain>
    </source>
</reference>
<feature type="domain" description="GGDEF" evidence="3">
    <location>
        <begin position="228"/>
        <end position="361"/>
    </location>
</feature>
<dbReference type="PANTHER" id="PTHR44757:SF2">
    <property type="entry name" value="BIOFILM ARCHITECTURE MAINTENANCE PROTEIN MBAA"/>
    <property type="match status" value="1"/>
</dbReference>
<dbReference type="Pfam" id="PF00990">
    <property type="entry name" value="GGDEF"/>
    <property type="match status" value="1"/>
</dbReference>
<dbReference type="SMART" id="SM00267">
    <property type="entry name" value="GGDEF"/>
    <property type="match status" value="1"/>
</dbReference>
<dbReference type="FunFam" id="3.30.70.270:FF:000001">
    <property type="entry name" value="Diguanylate cyclase domain protein"/>
    <property type="match status" value="1"/>
</dbReference>
<feature type="transmembrane region" description="Helical" evidence="1">
    <location>
        <begin position="42"/>
        <end position="64"/>
    </location>
</feature>
<keyword evidence="1" id="KW-0472">Membrane</keyword>